<feature type="signal peptide" evidence="1">
    <location>
        <begin position="1"/>
        <end position="23"/>
    </location>
</feature>
<feature type="chain" id="PRO_5019075294" evidence="1">
    <location>
        <begin position="24"/>
        <end position="370"/>
    </location>
</feature>
<dbReference type="Proteomes" id="UP000285908">
    <property type="component" value="Unassembled WGS sequence"/>
</dbReference>
<evidence type="ECO:0000313" key="2">
    <source>
        <dbReference type="EMBL" id="RVV97435.1"/>
    </source>
</evidence>
<dbReference type="PROSITE" id="PS51318">
    <property type="entry name" value="TAT"/>
    <property type="match status" value="1"/>
</dbReference>
<dbReference type="Pfam" id="PF07433">
    <property type="entry name" value="DUF1513"/>
    <property type="match status" value="1"/>
</dbReference>
<dbReference type="InterPro" id="IPR011044">
    <property type="entry name" value="Quino_amine_DH_bsu"/>
</dbReference>
<protein>
    <submittedName>
        <fullName evidence="2">DUF1513 domain-containing protein</fullName>
    </submittedName>
</protein>
<accession>A0A438AFQ7</accession>
<dbReference type="OrthoDB" id="5624218at2"/>
<comment type="caution">
    <text evidence="2">The sequence shown here is derived from an EMBL/GenBank/DDBJ whole genome shotgun (WGS) entry which is preliminary data.</text>
</comment>
<gene>
    <name evidence="2" type="ORF">EKE94_12850</name>
</gene>
<dbReference type="InterPro" id="IPR008311">
    <property type="entry name" value="UCP028101"/>
</dbReference>
<dbReference type="RefSeq" id="WP_127907030.1">
    <property type="nucleotide sequence ID" value="NZ_RQXX01000004.1"/>
</dbReference>
<dbReference type="AlphaFoldDB" id="A0A438AFQ7"/>
<evidence type="ECO:0000256" key="1">
    <source>
        <dbReference type="SAM" id="SignalP"/>
    </source>
</evidence>
<sequence length="370" mass="38870">MTSRRRFLAGLAAASAVPRLSWAEAGSPAYVAAARDPDGQFALYGLGADGSDRFRVALPDRGHAAAIHPDLPLAVAFARRPGRFGVVIDCATGRETARLEAPEGRHFYGHGCFIDEGRLLVTSENAYDTDGAGRLGIWDRRAGWRRVGEVATGGIGPHDVRALPGGGVVVANGGIRTDPDQGRDKLNIPDMRPSLAYVTLGAGGGDVSDDGIDELVELPRDMRLNSIRHLALSPAGDEVAFAMQWQGDVADGMPLLGLHRRGQAPRILSGDLGEQIAMEGYAGSVAWSGRGGLVAITSPRGGRLHVFDAKSGTLAHVWRRADVCGLATAPQGFLVTDGAGAVHLHDGTEAQLMATPARAWDNHALPLTPA</sequence>
<dbReference type="InterPro" id="IPR006311">
    <property type="entry name" value="TAT_signal"/>
</dbReference>
<reference evidence="2 3" key="1">
    <citation type="submission" date="2018-11" db="EMBL/GenBank/DDBJ databases">
        <title>Mesobaculum littorinae gen. nov., sp. nov., isolated from Littorina scabra that represents a novel genus of the order Rhodobacteraceae.</title>
        <authorList>
            <person name="Li F."/>
        </authorList>
    </citation>
    <scope>NUCLEOTIDE SEQUENCE [LARGE SCALE GENOMIC DNA]</scope>
    <source>
        <strain evidence="2 3">M0103</strain>
    </source>
</reference>
<name>A0A438AFQ7_9RHOB</name>
<dbReference type="EMBL" id="RQXX01000004">
    <property type="protein sequence ID" value="RVV97435.1"/>
    <property type="molecule type" value="Genomic_DNA"/>
</dbReference>
<proteinExistence type="predicted"/>
<keyword evidence="1" id="KW-0732">Signal</keyword>
<keyword evidence="3" id="KW-1185">Reference proteome</keyword>
<organism evidence="2 3">
    <name type="scientific">Mesobaculum littorinae</name>
    <dbReference type="NCBI Taxonomy" id="2486419"/>
    <lineage>
        <taxon>Bacteria</taxon>
        <taxon>Pseudomonadati</taxon>
        <taxon>Pseudomonadota</taxon>
        <taxon>Alphaproteobacteria</taxon>
        <taxon>Rhodobacterales</taxon>
        <taxon>Roseobacteraceae</taxon>
        <taxon>Mesobaculum</taxon>
    </lineage>
</organism>
<evidence type="ECO:0000313" key="3">
    <source>
        <dbReference type="Proteomes" id="UP000285908"/>
    </source>
</evidence>
<dbReference type="PIRSF" id="PIRSF028101">
    <property type="entry name" value="UCP028101"/>
    <property type="match status" value="1"/>
</dbReference>
<dbReference type="SUPFAM" id="SSF50969">
    <property type="entry name" value="YVTN repeat-like/Quinoprotein amine dehydrogenase"/>
    <property type="match status" value="1"/>
</dbReference>